<name>A0ACB7Z4Y2_9ERIC</name>
<gene>
    <name evidence="1" type="ORF">Vadar_019345</name>
</gene>
<proteinExistence type="predicted"/>
<protein>
    <submittedName>
        <fullName evidence="1">Uncharacterized protein</fullName>
    </submittedName>
</protein>
<accession>A0ACB7Z4Y2</accession>
<reference evidence="1 2" key="1">
    <citation type="journal article" date="2021" name="Hortic Res">
        <title>High-quality reference genome and annotation aids understanding of berry development for evergreen blueberry (Vaccinium darrowii).</title>
        <authorList>
            <person name="Yu J."/>
            <person name="Hulse-Kemp A.M."/>
            <person name="Babiker E."/>
            <person name="Staton M."/>
        </authorList>
    </citation>
    <scope>NUCLEOTIDE SEQUENCE [LARGE SCALE GENOMIC DNA]</scope>
    <source>
        <strain evidence="2">cv. NJ 8807/NJ 8810</strain>
        <tissue evidence="1">Young leaf</tissue>
    </source>
</reference>
<evidence type="ECO:0000313" key="2">
    <source>
        <dbReference type="Proteomes" id="UP000828048"/>
    </source>
</evidence>
<sequence length="669" mass="75682">MEMSYGLCFPQLFFSSRYPRPPIQAYNDAHPLLLVRTCSSDDVDRKELYSLHCDNEAFNEHARLHFPFSRAYNSFYRIVGSCNGVLCLTDDQMTYVDNTILWNPTIRKWVRLPRPRVTFTSHGGFDHAIGFGFDAKTNDYKVVRIVRLVDLDLEECPPEIDVYSLSTGAWRNVSHLGLPYRIMGKATQAYLNGAAHWIGADMEKRCMMLVSFHMGDESFHRNERATCRETCTCGSARAVLRENRVVVYMAIAQVSAIYFSVSKCESYLGISTLYPTILSGEISLVPGLRNGLTIGLLLDRLELVMVFELSSPSIFSAMFKRGNKSSRSWSGIEGLRVPVLFMFLTIVLVALIMFIRHDGEKPSSSIGLVKQKWNSFDSFAQFNPTAEFRNGTDVIWQIPDSPKAVLFIAHGCNCRAVNFWDKSPGCPNCVGLPEDRLIVLNALARKFAVLTISSAGRCWSFGEERMIVKGIITWWVEKNKLEKLPLVALGASSGGYFVSMLATDLRFSSIAVMIAEGVFDQIDITKDYPPTIFVHMPKDKGRKQRIDAFLRILKDEGIDAAEIKCMEFPLSPNFLADRIPALDKTTSVKLFDLFRDKGFIDENGYMRADGRALPLKAALKDSKISLPDVDLVHHIKEELNLAFAYHEMTSLPSQQIFDWFESHMRLSRL</sequence>
<dbReference type="Proteomes" id="UP000828048">
    <property type="component" value="Chromosome 4"/>
</dbReference>
<comment type="caution">
    <text evidence="1">The sequence shown here is derived from an EMBL/GenBank/DDBJ whole genome shotgun (WGS) entry which is preliminary data.</text>
</comment>
<evidence type="ECO:0000313" key="1">
    <source>
        <dbReference type="EMBL" id="KAH7860903.1"/>
    </source>
</evidence>
<organism evidence="1 2">
    <name type="scientific">Vaccinium darrowii</name>
    <dbReference type="NCBI Taxonomy" id="229202"/>
    <lineage>
        <taxon>Eukaryota</taxon>
        <taxon>Viridiplantae</taxon>
        <taxon>Streptophyta</taxon>
        <taxon>Embryophyta</taxon>
        <taxon>Tracheophyta</taxon>
        <taxon>Spermatophyta</taxon>
        <taxon>Magnoliopsida</taxon>
        <taxon>eudicotyledons</taxon>
        <taxon>Gunneridae</taxon>
        <taxon>Pentapetalae</taxon>
        <taxon>asterids</taxon>
        <taxon>Ericales</taxon>
        <taxon>Ericaceae</taxon>
        <taxon>Vaccinioideae</taxon>
        <taxon>Vaccinieae</taxon>
        <taxon>Vaccinium</taxon>
    </lineage>
</organism>
<dbReference type="EMBL" id="CM037154">
    <property type="protein sequence ID" value="KAH7860903.1"/>
    <property type="molecule type" value="Genomic_DNA"/>
</dbReference>
<keyword evidence="2" id="KW-1185">Reference proteome</keyword>